<accession>A0A366EXJ9</accession>
<proteinExistence type="predicted"/>
<dbReference type="EMBL" id="QNRK01000029">
    <property type="protein sequence ID" value="RBP07121.1"/>
    <property type="molecule type" value="Genomic_DNA"/>
</dbReference>
<gene>
    <name evidence="2" type="ORF">DFR50_12951</name>
</gene>
<evidence type="ECO:0000313" key="2">
    <source>
        <dbReference type="EMBL" id="RBP07121.1"/>
    </source>
</evidence>
<dbReference type="CDD" id="cd06170">
    <property type="entry name" value="LuxR_C_like"/>
    <property type="match status" value="1"/>
</dbReference>
<reference evidence="2 3" key="1">
    <citation type="submission" date="2018-06" db="EMBL/GenBank/DDBJ databases">
        <title>Genomic Encyclopedia of Type Strains, Phase IV (KMG-IV): sequencing the most valuable type-strain genomes for metagenomic binning, comparative biology and taxonomic classification.</title>
        <authorList>
            <person name="Goeker M."/>
        </authorList>
    </citation>
    <scope>NUCLEOTIDE SEQUENCE [LARGE SCALE GENOMIC DNA]</scope>
    <source>
        <strain evidence="2 3">DSM 24875</strain>
    </source>
</reference>
<dbReference type="PANTHER" id="PTHR45566">
    <property type="entry name" value="HTH-TYPE TRANSCRIPTIONAL REGULATOR YHJB-RELATED"/>
    <property type="match status" value="1"/>
</dbReference>
<comment type="caution">
    <text evidence="2">The sequence shown here is derived from an EMBL/GenBank/DDBJ whole genome shotgun (WGS) entry which is preliminary data.</text>
</comment>
<dbReference type="PROSITE" id="PS50043">
    <property type="entry name" value="HTH_LUXR_2"/>
    <property type="match status" value="1"/>
</dbReference>
<dbReference type="InterPro" id="IPR000792">
    <property type="entry name" value="Tscrpt_reg_LuxR_C"/>
</dbReference>
<organism evidence="2 3">
    <name type="scientific">Roseiarcus fermentans</name>
    <dbReference type="NCBI Taxonomy" id="1473586"/>
    <lineage>
        <taxon>Bacteria</taxon>
        <taxon>Pseudomonadati</taxon>
        <taxon>Pseudomonadota</taxon>
        <taxon>Alphaproteobacteria</taxon>
        <taxon>Hyphomicrobiales</taxon>
        <taxon>Roseiarcaceae</taxon>
        <taxon>Roseiarcus</taxon>
    </lineage>
</organism>
<name>A0A366EXJ9_9HYPH</name>
<dbReference type="PANTHER" id="PTHR45566:SF1">
    <property type="entry name" value="HTH-TYPE TRANSCRIPTIONAL REGULATOR YHJB-RELATED"/>
    <property type="match status" value="1"/>
</dbReference>
<evidence type="ECO:0000313" key="3">
    <source>
        <dbReference type="Proteomes" id="UP000253529"/>
    </source>
</evidence>
<sequence length="263" mass="28256">MSINRLYAETYTIDATDLNDHRLERAQERSAETVARTLSIIERRVFLQECLKRSLQAAFSLPVNTFSSVEEFNGRGDAAAAGLVIVVLAAEGGLSKPALLDALPALVAQAPVVVLSDKNDLGLMRIVIRQGAKGFIPMTMGFDVAVEVVRFVMAGGVYVPADSLLTGLSSGATSARRADPTSPITDRQLAVVRAIQQGKSNKVIAYELNMTESTVKVHVRNIIKRLGAKNRTDVAIKTSGLFSCAGCQLLNDCSADNTCIKFI</sequence>
<dbReference type="InterPro" id="IPR016032">
    <property type="entry name" value="Sig_transdc_resp-reg_C-effctor"/>
</dbReference>
<dbReference type="PRINTS" id="PR00038">
    <property type="entry name" value="HTHLUXR"/>
</dbReference>
<dbReference type="AlphaFoldDB" id="A0A366EXJ9"/>
<dbReference type="PROSITE" id="PS00622">
    <property type="entry name" value="HTH_LUXR_1"/>
    <property type="match status" value="1"/>
</dbReference>
<dbReference type="Gene3D" id="3.40.50.2300">
    <property type="match status" value="1"/>
</dbReference>
<protein>
    <submittedName>
        <fullName evidence="2">LuxR family two component transcriptional regulator</fullName>
    </submittedName>
</protein>
<dbReference type="SUPFAM" id="SSF46894">
    <property type="entry name" value="C-terminal effector domain of the bipartite response regulators"/>
    <property type="match status" value="1"/>
</dbReference>
<dbReference type="GO" id="GO:0003677">
    <property type="term" value="F:DNA binding"/>
    <property type="evidence" value="ECO:0007669"/>
    <property type="project" value="InterPro"/>
</dbReference>
<feature type="domain" description="HTH luxR-type" evidence="1">
    <location>
        <begin position="177"/>
        <end position="242"/>
    </location>
</feature>
<dbReference type="SMART" id="SM00421">
    <property type="entry name" value="HTH_LUXR"/>
    <property type="match status" value="1"/>
</dbReference>
<dbReference type="GO" id="GO:0006355">
    <property type="term" value="P:regulation of DNA-templated transcription"/>
    <property type="evidence" value="ECO:0007669"/>
    <property type="project" value="InterPro"/>
</dbReference>
<evidence type="ECO:0000259" key="1">
    <source>
        <dbReference type="PROSITE" id="PS50043"/>
    </source>
</evidence>
<keyword evidence="3" id="KW-1185">Reference proteome</keyword>
<dbReference type="Proteomes" id="UP000253529">
    <property type="component" value="Unassembled WGS sequence"/>
</dbReference>
<dbReference type="InterPro" id="IPR051015">
    <property type="entry name" value="EvgA-like"/>
</dbReference>
<dbReference type="Pfam" id="PF00196">
    <property type="entry name" value="GerE"/>
    <property type="match status" value="1"/>
</dbReference>